<evidence type="ECO:0000313" key="2">
    <source>
        <dbReference type="EMBL" id="AGC71876.1"/>
    </source>
</evidence>
<proteinExistence type="predicted"/>
<name>L7VWY9_9BACT</name>
<protein>
    <submittedName>
        <fullName evidence="2">Uncharacterized protein</fullName>
    </submittedName>
</protein>
<sequence>MTYTELLRKYLPENLKQAQFVGQTHFEVCYKTWKKPRNKAIPEDIRKMTDLERYRECRLMASLTKKEYLERSNTESMIQVIDGNTASREIMYTIYQHYIHALALAQKGEENGRKNPRAFQPLVNPDFYVIPPLSADSCFLLTICDEYLMLSLQQLRNLLNITANEAIEHVGDPNQSIHPLLCQVHQTVLKTILKREINSHSLSLSHRYHPHVLPGTNAFVKLLHLLYGRSSKMEYHEVQAAENQNLSHGWFAWLKAMPLLPAEAQNHQLGIIVFDKTGRQPAEKMYQPEWIFYPEEVIGLEFPILIVDSFINSADDMKAFKTINAMLGEIFEKSERVGKNAAEAFTNLARPGTVINQEIVLRLKRLYMVASRGMRYLVFCQDITVLQKQLPHLYKLFGDWGLFNVQQIAPIALETVSSEQLLTWAEQLREAGPELQAHTRLTFLSIPGNSAEAFERFWQEKYPPKPLLSSEKPSPGLANTPLSPALPKAPSLRALPAKQPRAGQHAFLPQPDRPEDRLRNFVRGITQDFSPGSLTNLFKSSNANRLLFDPLGNTHCLLQTVWENPELCTKLHIFLMKNPGFVKAMADDKLHALMKRQHKSFLSAGPAQDLLCFFIQTCNKLLSRIMIDDFSEKNAVATAGMAIEKLSATQTGIRILRALLGKPEFSSRHGKGILLNRIYKKYPTLSDYYKKGDFLLLHALIIQDSSKFSDKFTKDFLNKPILENGETPFRLFMKTSCGINAFLSIARENSSLWNFNIEDLFKISNHVSPIVSLKYSVRGERSFLPLYCMDSQSLACLKTTSIPDENTQIAQFIFNELEANTQFSINYALLMHPVNASHPRFTGFYNVSPWKMLLNWAPAVLYQLLEQKIVLPGYFRLDSMEWGATLDYLKDDESIKVILFLCRENIAFGKTVLENCPLKLQYKLLQGLADIREYADAQIEHKLTNEIHILKNLSDDFSEKNLENLFNSPLLNLFLFADLSRESSMIESIFNKYEPGIVFNNYLMKNPEHLQKISAMDLIQHLRWNHLLFIKNNTITHTLLLTMIQSHHDFFLNFTDLAGHYHGNLKYLEKFAAWMQTDMGRAILNAAFLKAPADSFFPDNPNDWKNLHALLSRKFPAAGTGEKQTLFQLFLKIPGIFTYLTTSTNLPAWMQPLFLEQPFTLSAFAAQGITGFEILVCLMHKDPALFLEELLAIFYDHKSEKGLTSFQHALANPAGIFFFLIYQKFERFLTPAISQLFSLVPGKGYTPIIPLTVCGGLEGFYQLQPGLKFQVENYLSNRRENNIDEQYKAYFIGLLDHMGENSIRDFVWLTGDVCVFEGKTAFEYALRDDNLIQALIDFLNKNRTTVNMFTLDILKPNLVKILSESVTGKELLKIFKDLIPLVKEFLSTIEDRYFFL</sequence>
<organism evidence="2">
    <name type="scientific">uncultured bacterium A1Q1_fos_2140</name>
    <dbReference type="NCBI Taxonomy" id="1256565"/>
    <lineage>
        <taxon>Bacteria</taxon>
        <taxon>environmental samples</taxon>
    </lineage>
</organism>
<feature type="region of interest" description="Disordered" evidence="1">
    <location>
        <begin position="496"/>
        <end position="515"/>
    </location>
</feature>
<evidence type="ECO:0000256" key="1">
    <source>
        <dbReference type="SAM" id="MobiDB-lite"/>
    </source>
</evidence>
<accession>L7VWY9</accession>
<reference evidence="2" key="1">
    <citation type="submission" date="2012-09" db="EMBL/GenBank/DDBJ databases">
        <title>Metagenomic Characterization of a Microbial Community in Wastewater Detects High Levels of Antibiotic Resistance.</title>
        <authorList>
            <person name="Abrams M."/>
            <person name="Caldwell A."/>
            <person name="Vandaei E."/>
            <person name="Lee W."/>
            <person name="Perrott J."/>
            <person name="Khan S.Y."/>
            <person name="Ta J."/>
            <person name="Romero D."/>
            <person name="Nguyen V."/>
            <person name="Pourmand N."/>
            <person name="Ouverney C.C."/>
        </authorList>
    </citation>
    <scope>NUCLEOTIDE SEQUENCE</scope>
</reference>
<feature type="region of interest" description="Disordered" evidence="1">
    <location>
        <begin position="468"/>
        <end position="489"/>
    </location>
</feature>
<dbReference type="EMBL" id="JX649885">
    <property type="protein sequence ID" value="AGC71876.1"/>
    <property type="molecule type" value="Genomic_DNA"/>
</dbReference>